<evidence type="ECO:0000256" key="12">
    <source>
        <dbReference type="ARBA" id="ARBA00022989"/>
    </source>
</evidence>
<geneLocation type="mitochondrion" evidence="20"/>
<evidence type="ECO:0000256" key="15">
    <source>
        <dbReference type="ARBA" id="ARBA00023128"/>
    </source>
</evidence>
<proteinExistence type="inferred from homology"/>
<evidence type="ECO:0000256" key="16">
    <source>
        <dbReference type="ARBA" id="ARBA00023136"/>
    </source>
</evidence>
<evidence type="ECO:0000256" key="13">
    <source>
        <dbReference type="ARBA" id="ARBA00023027"/>
    </source>
</evidence>
<dbReference type="PANTHER" id="PTHR46552">
    <property type="entry name" value="NADH-UBIQUINONE OXIDOREDUCTASE CHAIN 2"/>
    <property type="match status" value="1"/>
</dbReference>
<keyword evidence="8 18" id="KW-0812">Transmembrane</keyword>
<evidence type="ECO:0000256" key="18">
    <source>
        <dbReference type="RuleBase" id="RU003403"/>
    </source>
</evidence>
<keyword evidence="15 18" id="KW-0496">Mitochondrion</keyword>
<accession>A0A0S2M988</accession>
<keyword evidence="13 18" id="KW-0520">NAD</keyword>
<dbReference type="Pfam" id="PF00361">
    <property type="entry name" value="Proton_antipo_M"/>
    <property type="match status" value="1"/>
</dbReference>
<dbReference type="AlphaFoldDB" id="A0A0S2M988"/>
<comment type="similarity">
    <text evidence="3 18">Belongs to the complex I subunit 2 family.</text>
</comment>
<feature type="transmembrane region" description="Helical" evidence="18">
    <location>
        <begin position="263"/>
        <end position="284"/>
    </location>
</feature>
<dbReference type="GO" id="GO:0008137">
    <property type="term" value="F:NADH dehydrogenase (ubiquinone) activity"/>
    <property type="evidence" value="ECO:0007669"/>
    <property type="project" value="UniProtKB-EC"/>
</dbReference>
<feature type="transmembrane region" description="Helical" evidence="18">
    <location>
        <begin position="53"/>
        <end position="72"/>
    </location>
</feature>
<keyword evidence="14 18" id="KW-0830">Ubiquinone</keyword>
<evidence type="ECO:0000256" key="14">
    <source>
        <dbReference type="ARBA" id="ARBA00023075"/>
    </source>
</evidence>
<evidence type="ECO:0000256" key="11">
    <source>
        <dbReference type="ARBA" id="ARBA00022982"/>
    </source>
</evidence>
<feature type="domain" description="NADH:quinone oxidoreductase/Mrp antiporter transmembrane" evidence="19">
    <location>
        <begin position="17"/>
        <end position="279"/>
    </location>
</feature>
<comment type="function">
    <text evidence="18">Core subunit of the mitochondrial membrane respiratory chain NADH dehydrogenase (Complex I) which catalyzes electron transfer from NADH through the respiratory chain, using ubiquinone as an electron acceptor. Essential for the catalytic activity and assembly of complex I.</text>
</comment>
<feature type="transmembrane region" description="Helical" evidence="18">
    <location>
        <begin position="6"/>
        <end position="32"/>
    </location>
</feature>
<dbReference type="EC" id="7.1.1.2" evidence="4 18"/>
<dbReference type="GO" id="GO:0006120">
    <property type="term" value="P:mitochondrial electron transport, NADH to ubiquinone"/>
    <property type="evidence" value="ECO:0007669"/>
    <property type="project" value="InterPro"/>
</dbReference>
<keyword evidence="7 18" id="KW-0679">Respiratory chain</keyword>
<evidence type="ECO:0000313" key="20">
    <source>
        <dbReference type="EMBL" id="ALO71233.1"/>
    </source>
</evidence>
<reference evidence="20" key="1">
    <citation type="submission" date="2015-09" db="EMBL/GenBank/DDBJ databases">
        <title>Staphyliniformia phylogenetics from de novo mitogenomic assemblies.</title>
        <authorList>
            <person name="Favreau E.A."/>
            <person name="Linard B."/>
            <person name="Vogler A.P."/>
        </authorList>
    </citation>
    <scope>NUCLEOTIDE SEQUENCE</scope>
</reference>
<feature type="transmembrane region" description="Helical" evidence="18">
    <location>
        <begin position="181"/>
        <end position="212"/>
    </location>
</feature>
<dbReference type="InterPro" id="IPR003917">
    <property type="entry name" value="NADH_UbQ_OxRdtase_chain2"/>
</dbReference>
<dbReference type="InterPro" id="IPR050175">
    <property type="entry name" value="Complex_I_Subunit_2"/>
</dbReference>
<evidence type="ECO:0000256" key="3">
    <source>
        <dbReference type="ARBA" id="ARBA00007012"/>
    </source>
</evidence>
<evidence type="ECO:0000256" key="6">
    <source>
        <dbReference type="ARBA" id="ARBA00022448"/>
    </source>
</evidence>
<dbReference type="PANTHER" id="PTHR46552:SF1">
    <property type="entry name" value="NADH-UBIQUINONE OXIDOREDUCTASE CHAIN 2"/>
    <property type="match status" value="1"/>
</dbReference>
<gene>
    <name evidence="20" type="primary">nad2</name>
</gene>
<dbReference type="GO" id="GO:0005743">
    <property type="term" value="C:mitochondrial inner membrane"/>
    <property type="evidence" value="ECO:0007669"/>
    <property type="project" value="UniProtKB-SubCell"/>
</dbReference>
<evidence type="ECO:0000256" key="5">
    <source>
        <dbReference type="ARBA" id="ARBA00021008"/>
    </source>
</evidence>
<sequence>MLFFNLLIMSILITISSNSWFGMWMGLEMNMLSIIPLMNNIKNLFSSESSIKYFITQALSSSIILFSMILMIKMNNLIPPQLNYSMNLIINSVLLVKMGSAPFHFWFPEIMEGLNWPMCLIMLTMQKINPMILISYNFYNIGFLSLIIILNMLISGILGLNQTSIRKILTYSSINHIGWMLSSLMILETIWISYFFIYSLILMNITIVLKMFNIFHTKQLILFMSKTPKVNFFFMLNFMSLGGIPPFIGFLPKWLTIQQLINCEFYLISFSMIILTLITLFYYIRLMISSLNLNSNEINFLTFNFNSKFTISYNNLINLISLIFCTMIFNLT</sequence>
<comment type="catalytic activity">
    <reaction evidence="17 18">
        <text>a ubiquinone + NADH + 5 H(+)(in) = a ubiquinol + NAD(+) + 4 H(+)(out)</text>
        <dbReference type="Rhea" id="RHEA:29091"/>
        <dbReference type="Rhea" id="RHEA-COMP:9565"/>
        <dbReference type="Rhea" id="RHEA-COMP:9566"/>
        <dbReference type="ChEBI" id="CHEBI:15378"/>
        <dbReference type="ChEBI" id="CHEBI:16389"/>
        <dbReference type="ChEBI" id="CHEBI:17976"/>
        <dbReference type="ChEBI" id="CHEBI:57540"/>
        <dbReference type="ChEBI" id="CHEBI:57945"/>
        <dbReference type="EC" id="7.1.1.2"/>
    </reaction>
</comment>
<evidence type="ECO:0000259" key="19">
    <source>
        <dbReference type="Pfam" id="PF00361"/>
    </source>
</evidence>
<keyword evidence="10 18" id="KW-1278">Translocase</keyword>
<dbReference type="PRINTS" id="PR01436">
    <property type="entry name" value="NADHDHGNASE2"/>
</dbReference>
<protein>
    <recommendedName>
        <fullName evidence="5 18">NADH-ubiquinone oxidoreductase chain 2</fullName>
        <ecNumber evidence="4 18">7.1.1.2</ecNumber>
    </recommendedName>
</protein>
<evidence type="ECO:0000256" key="17">
    <source>
        <dbReference type="ARBA" id="ARBA00049551"/>
    </source>
</evidence>
<keyword evidence="9 18" id="KW-0999">Mitochondrion inner membrane</keyword>
<evidence type="ECO:0000256" key="9">
    <source>
        <dbReference type="ARBA" id="ARBA00022792"/>
    </source>
</evidence>
<name>A0A0S2M988_9COLE</name>
<feature type="transmembrane region" description="Helical" evidence="18">
    <location>
        <begin position="311"/>
        <end position="331"/>
    </location>
</feature>
<feature type="transmembrane region" description="Helical" evidence="18">
    <location>
        <begin position="138"/>
        <end position="160"/>
    </location>
</feature>
<dbReference type="InterPro" id="IPR001750">
    <property type="entry name" value="ND/Mrp_TM"/>
</dbReference>
<keyword evidence="6" id="KW-0813">Transport</keyword>
<evidence type="ECO:0000256" key="2">
    <source>
        <dbReference type="ARBA" id="ARBA00004448"/>
    </source>
</evidence>
<comment type="function">
    <text evidence="1">Core subunit of the mitochondrial membrane respiratory chain NADH dehydrogenase (Complex I) that is believed to belong to the minimal assembly required for catalysis. Complex I functions in the transfer of electrons from NADH to the respiratory chain. The immediate electron acceptor for the enzyme is believed to be ubiquinone.</text>
</comment>
<keyword evidence="16 18" id="KW-0472">Membrane</keyword>
<keyword evidence="11 18" id="KW-0249">Electron transport</keyword>
<comment type="subcellular location">
    <subcellularLocation>
        <location evidence="2 18">Mitochondrion inner membrane</location>
        <topology evidence="2 18">Multi-pass membrane protein</topology>
    </subcellularLocation>
</comment>
<evidence type="ECO:0000256" key="1">
    <source>
        <dbReference type="ARBA" id="ARBA00003257"/>
    </source>
</evidence>
<organism evidence="20">
    <name type="scientific">Tychobythinus sp. 1 EF-2015</name>
    <dbReference type="NCBI Taxonomy" id="1756873"/>
    <lineage>
        <taxon>Eukaryota</taxon>
        <taxon>Metazoa</taxon>
        <taxon>Ecdysozoa</taxon>
        <taxon>Arthropoda</taxon>
        <taxon>Hexapoda</taxon>
        <taxon>Insecta</taxon>
        <taxon>Pterygota</taxon>
        <taxon>Neoptera</taxon>
        <taxon>Endopterygota</taxon>
        <taxon>Coleoptera</taxon>
        <taxon>Polyphaga</taxon>
        <taxon>Staphyliniformia</taxon>
        <taxon>Staphylinidae</taxon>
        <taxon>Omaliinae group</taxon>
        <taxon>Pselaphinae</taxon>
        <taxon>Tychobythinus</taxon>
    </lineage>
</organism>
<evidence type="ECO:0000256" key="10">
    <source>
        <dbReference type="ARBA" id="ARBA00022967"/>
    </source>
</evidence>
<dbReference type="EMBL" id="KT780701">
    <property type="protein sequence ID" value="ALO71233.1"/>
    <property type="molecule type" value="Genomic_DNA"/>
</dbReference>
<evidence type="ECO:0000256" key="4">
    <source>
        <dbReference type="ARBA" id="ARBA00012944"/>
    </source>
</evidence>
<keyword evidence="12 18" id="KW-1133">Transmembrane helix</keyword>
<feature type="transmembrane region" description="Helical" evidence="18">
    <location>
        <begin position="84"/>
        <end position="107"/>
    </location>
</feature>
<feature type="transmembrane region" description="Helical" evidence="18">
    <location>
        <begin position="232"/>
        <end position="251"/>
    </location>
</feature>
<evidence type="ECO:0000256" key="7">
    <source>
        <dbReference type="ARBA" id="ARBA00022660"/>
    </source>
</evidence>
<evidence type="ECO:0000256" key="8">
    <source>
        <dbReference type="ARBA" id="ARBA00022692"/>
    </source>
</evidence>